<dbReference type="SUPFAM" id="SSF101148">
    <property type="entry name" value="Plant invertase/pectin methylesterase inhibitor"/>
    <property type="match status" value="1"/>
</dbReference>
<dbReference type="Gene3D" id="1.20.140.40">
    <property type="entry name" value="Invertase/pectin methylesterase inhibitor family protein"/>
    <property type="match status" value="1"/>
</dbReference>
<feature type="chain" id="PRO_5041994591" description="APO domain-containing protein" evidence="4">
    <location>
        <begin position="27"/>
        <end position="651"/>
    </location>
</feature>
<dbReference type="InterPro" id="IPR006501">
    <property type="entry name" value="Pectinesterase_inhib_dom"/>
</dbReference>
<evidence type="ECO:0000313" key="6">
    <source>
        <dbReference type="EMBL" id="KAJ6967506.1"/>
    </source>
</evidence>
<organism evidence="6 7">
    <name type="scientific">Populus alba x Populus x berolinensis</name>
    <dbReference type="NCBI Taxonomy" id="444605"/>
    <lineage>
        <taxon>Eukaryota</taxon>
        <taxon>Viridiplantae</taxon>
        <taxon>Streptophyta</taxon>
        <taxon>Embryophyta</taxon>
        <taxon>Tracheophyta</taxon>
        <taxon>Spermatophyta</taxon>
        <taxon>Magnoliopsida</taxon>
        <taxon>eudicotyledons</taxon>
        <taxon>Gunneridae</taxon>
        <taxon>Pentapetalae</taxon>
        <taxon>rosids</taxon>
        <taxon>fabids</taxon>
        <taxon>Malpighiales</taxon>
        <taxon>Salicaceae</taxon>
        <taxon>Saliceae</taxon>
        <taxon>Populus</taxon>
    </lineage>
</organism>
<dbReference type="InterPro" id="IPR035513">
    <property type="entry name" value="Invertase/methylesterase_inhib"/>
</dbReference>
<comment type="caution">
    <text evidence="6">The sequence shown here is derived from an EMBL/GenBank/DDBJ whole genome shotgun (WGS) entry which is preliminary data.</text>
</comment>
<dbReference type="PROSITE" id="PS51499">
    <property type="entry name" value="APO"/>
    <property type="match status" value="2"/>
</dbReference>
<dbReference type="PANTHER" id="PTHR35357:SF8">
    <property type="entry name" value="OS01G0111000 PROTEIN"/>
    <property type="match status" value="1"/>
</dbReference>
<dbReference type="GO" id="GO:0003723">
    <property type="term" value="F:RNA binding"/>
    <property type="evidence" value="ECO:0007669"/>
    <property type="project" value="InterPro"/>
</dbReference>
<proteinExistence type="inferred from homology"/>
<dbReference type="Proteomes" id="UP001164929">
    <property type="component" value="Chromosome 16"/>
</dbReference>
<dbReference type="NCBIfam" id="TIGR01614">
    <property type="entry name" value="PME_inhib"/>
    <property type="match status" value="1"/>
</dbReference>
<evidence type="ECO:0000256" key="3">
    <source>
        <dbReference type="ARBA" id="ARBA00038471"/>
    </source>
</evidence>
<evidence type="ECO:0000313" key="7">
    <source>
        <dbReference type="Proteomes" id="UP001164929"/>
    </source>
</evidence>
<dbReference type="InterPro" id="IPR023342">
    <property type="entry name" value="APO_dom"/>
</dbReference>
<dbReference type="EMBL" id="JAQIZT010000016">
    <property type="protein sequence ID" value="KAJ6967506.1"/>
    <property type="molecule type" value="Genomic_DNA"/>
</dbReference>
<comment type="similarity">
    <text evidence="3">Belongs to the PMEI family.</text>
</comment>
<feature type="domain" description="APO" evidence="5">
    <location>
        <begin position="544"/>
        <end position="629"/>
    </location>
</feature>
<sequence length="651" mass="73494">MVSPPRLLHSISLLLLLLSIFHVSDAATALVDKVCKQTSSYPFCVRSLYSDSRTPEADEYTLAYISVGVAYNNATSTQHYISDQLRSIEVNGSSHHDQQQRLQMCSRGYQRAVSALTMAHNDLDSETFFELARLAAKASSGANDCKAAFKGVPSPTALAKGNQDLVHLCEICGVVAKLFTVMCIPSLVYLTVEMVQMSNKWQDGQHKHTRQIHAQASCLLKGGRERERFVGRQTELSSLYLGIELTKPEVKFGLERLKKRELTISETIFCASQRPRQNPSIRKEKPIPQNVDFPPILPKKKKKPFPIPFKKIQKAAREDKKLAQMGIEKPLEPPKNGLLVPDLIPLAYEVLDAWKVLIKGVAQLLHTIPVYGCSECSEVHVALEGHQIKDCLGPTSRDRHSLHSWVRGSIDDILVPIESYHLYDPFGRRIKHETRFEYDRIPAVVELCIQAGVDIPEYPSRRRMKPIRMIGKKVIDRGGFLEEPKPWRLGNPSTPVDFDTYRANERFPPPLSEDIPRIAQETMDAYDFVRSGVMKLMKKYTVKACGYCSEVHVGPWGHNAKFCGAFKHQWRDGKHGWQDAIVDEVFPPNCVWHVRDPRGPPLRSALKRFYGKAPAVVEVCMQAGAQVPDRYKPMMRLDIIVPESDEAKLVA</sequence>
<accession>A0AAD6PU01</accession>
<dbReference type="CDD" id="cd14859">
    <property type="entry name" value="PMEI_like"/>
    <property type="match status" value="1"/>
</dbReference>
<feature type="domain" description="APO" evidence="5">
    <location>
        <begin position="372"/>
        <end position="457"/>
    </location>
</feature>
<keyword evidence="2" id="KW-1015">Disulfide bond</keyword>
<keyword evidence="1 4" id="KW-0732">Signal</keyword>
<gene>
    <name evidence="6" type="ORF">NC653_035658</name>
</gene>
<dbReference type="Pfam" id="PF05634">
    <property type="entry name" value="APO_RNA-bind"/>
    <property type="match status" value="2"/>
</dbReference>
<dbReference type="PANTHER" id="PTHR35357">
    <property type="entry name" value="OS02G0537100 PROTEIN"/>
    <property type="match status" value="1"/>
</dbReference>
<evidence type="ECO:0000256" key="1">
    <source>
        <dbReference type="ARBA" id="ARBA00022729"/>
    </source>
</evidence>
<dbReference type="AlphaFoldDB" id="A0AAD6PU01"/>
<dbReference type="Pfam" id="PF04043">
    <property type="entry name" value="PMEI"/>
    <property type="match status" value="1"/>
</dbReference>
<name>A0AAD6PU01_9ROSI</name>
<evidence type="ECO:0000256" key="2">
    <source>
        <dbReference type="ARBA" id="ARBA00023157"/>
    </source>
</evidence>
<evidence type="ECO:0000256" key="4">
    <source>
        <dbReference type="SAM" id="SignalP"/>
    </source>
</evidence>
<keyword evidence="7" id="KW-1185">Reference proteome</keyword>
<feature type="signal peptide" evidence="4">
    <location>
        <begin position="1"/>
        <end position="26"/>
    </location>
</feature>
<protein>
    <recommendedName>
        <fullName evidence="5">APO domain-containing protein</fullName>
    </recommendedName>
</protein>
<dbReference type="SMART" id="SM00856">
    <property type="entry name" value="PMEI"/>
    <property type="match status" value="1"/>
</dbReference>
<evidence type="ECO:0000259" key="5">
    <source>
        <dbReference type="PROSITE" id="PS51499"/>
    </source>
</evidence>
<dbReference type="GO" id="GO:0004857">
    <property type="term" value="F:enzyme inhibitor activity"/>
    <property type="evidence" value="ECO:0007669"/>
    <property type="project" value="InterPro"/>
</dbReference>
<reference evidence="6 7" key="1">
    <citation type="journal article" date="2023" name="Mol. Ecol. Resour.">
        <title>Chromosome-level genome assembly of a triploid poplar Populus alba 'Berolinensis'.</title>
        <authorList>
            <person name="Chen S."/>
            <person name="Yu Y."/>
            <person name="Wang X."/>
            <person name="Wang S."/>
            <person name="Zhang T."/>
            <person name="Zhou Y."/>
            <person name="He R."/>
            <person name="Meng N."/>
            <person name="Wang Y."/>
            <person name="Liu W."/>
            <person name="Liu Z."/>
            <person name="Liu J."/>
            <person name="Guo Q."/>
            <person name="Huang H."/>
            <person name="Sederoff R.R."/>
            <person name="Wang G."/>
            <person name="Qu G."/>
            <person name="Chen S."/>
        </authorList>
    </citation>
    <scope>NUCLEOTIDE SEQUENCE [LARGE SCALE GENOMIC DNA]</scope>
    <source>
        <strain evidence="6">SC-2020</strain>
    </source>
</reference>